<dbReference type="GO" id="GO:0007165">
    <property type="term" value="P:signal transduction"/>
    <property type="evidence" value="ECO:0007669"/>
    <property type="project" value="InterPro"/>
</dbReference>
<feature type="domain" description="TIR" evidence="6">
    <location>
        <begin position="31"/>
        <end position="173"/>
    </location>
</feature>
<dbReference type="PROSITE" id="PS50104">
    <property type="entry name" value="TIR"/>
    <property type="match status" value="1"/>
</dbReference>
<dbReference type="FunFam" id="3.40.50.10140:FF:000007">
    <property type="entry name" value="Disease resistance protein (TIR-NBS-LRR class)"/>
    <property type="match status" value="1"/>
</dbReference>
<dbReference type="AlphaFoldDB" id="A0A8B8MUV0"/>
<dbReference type="PANTHER" id="PTHR32009">
    <property type="entry name" value="TMV RESISTANCE PROTEIN N-LIKE"/>
    <property type="match status" value="1"/>
</dbReference>
<evidence type="ECO:0000256" key="1">
    <source>
        <dbReference type="ARBA" id="ARBA00011982"/>
    </source>
</evidence>
<dbReference type="InterPro" id="IPR035897">
    <property type="entry name" value="Toll_tir_struct_dom_sf"/>
</dbReference>
<evidence type="ECO:0000313" key="7">
    <source>
        <dbReference type="Proteomes" id="UP000827889"/>
    </source>
</evidence>
<protein>
    <recommendedName>
        <fullName evidence="1">ADP-ribosyl cyclase/cyclic ADP-ribose hydrolase</fullName>
        <ecNumber evidence="1">3.2.2.6</ecNumber>
    </recommendedName>
</protein>
<organism evidence="7 8">
    <name type="scientific">Rhodamnia argentea</name>
    <dbReference type="NCBI Taxonomy" id="178133"/>
    <lineage>
        <taxon>Eukaryota</taxon>
        <taxon>Viridiplantae</taxon>
        <taxon>Streptophyta</taxon>
        <taxon>Embryophyta</taxon>
        <taxon>Tracheophyta</taxon>
        <taxon>Spermatophyta</taxon>
        <taxon>Magnoliopsida</taxon>
        <taxon>eudicotyledons</taxon>
        <taxon>Gunneridae</taxon>
        <taxon>Pentapetalae</taxon>
        <taxon>rosids</taxon>
        <taxon>malvids</taxon>
        <taxon>Myrtales</taxon>
        <taxon>Myrtaceae</taxon>
        <taxon>Myrtoideae</taxon>
        <taxon>Myrteae</taxon>
        <taxon>Australasian group</taxon>
        <taxon>Rhodamnia</taxon>
    </lineage>
</organism>
<keyword evidence="2" id="KW-0378">Hydrolase</keyword>
<evidence type="ECO:0000256" key="5">
    <source>
        <dbReference type="SAM" id="MobiDB-lite"/>
    </source>
</evidence>
<name>A0A8B8MUV0_9MYRT</name>
<dbReference type="RefSeq" id="XP_030513860.1">
    <property type="nucleotide sequence ID" value="XM_030658000.1"/>
</dbReference>
<dbReference type="GO" id="GO:0061809">
    <property type="term" value="F:NAD+ nucleosidase activity, cyclic ADP-ribose generating"/>
    <property type="evidence" value="ECO:0007669"/>
    <property type="project" value="UniProtKB-EC"/>
</dbReference>
<evidence type="ECO:0000256" key="4">
    <source>
        <dbReference type="ARBA" id="ARBA00047304"/>
    </source>
</evidence>
<dbReference type="Pfam" id="PF01582">
    <property type="entry name" value="TIR"/>
    <property type="match status" value="1"/>
</dbReference>
<feature type="compositionally biased region" description="Low complexity" evidence="5">
    <location>
        <begin position="1"/>
        <end position="17"/>
    </location>
</feature>
<comment type="catalytic activity">
    <reaction evidence="4">
        <text>NAD(+) + H2O = ADP-D-ribose + nicotinamide + H(+)</text>
        <dbReference type="Rhea" id="RHEA:16301"/>
        <dbReference type="ChEBI" id="CHEBI:15377"/>
        <dbReference type="ChEBI" id="CHEBI:15378"/>
        <dbReference type="ChEBI" id="CHEBI:17154"/>
        <dbReference type="ChEBI" id="CHEBI:57540"/>
        <dbReference type="ChEBI" id="CHEBI:57967"/>
        <dbReference type="EC" id="3.2.2.6"/>
    </reaction>
    <physiologicalReaction direction="left-to-right" evidence="4">
        <dbReference type="Rhea" id="RHEA:16302"/>
    </physiologicalReaction>
</comment>
<dbReference type="SUPFAM" id="SSF52200">
    <property type="entry name" value="Toll/Interleukin receptor TIR domain"/>
    <property type="match status" value="1"/>
</dbReference>
<dbReference type="PANTHER" id="PTHR32009:SF39">
    <property type="entry name" value="TIR DOMAIN-CONTAINING PROTEIN"/>
    <property type="match status" value="1"/>
</dbReference>
<dbReference type="GeneID" id="115727733"/>
<dbReference type="Gene3D" id="3.40.50.10140">
    <property type="entry name" value="Toll/interleukin-1 receptor homology (TIR) domain"/>
    <property type="match status" value="1"/>
</dbReference>
<accession>A0A8B8MUV0</accession>
<reference evidence="8" key="1">
    <citation type="submission" date="2025-08" db="UniProtKB">
        <authorList>
            <consortium name="RefSeq"/>
        </authorList>
    </citation>
    <scope>IDENTIFICATION</scope>
    <source>
        <tissue evidence="8">Leaf</tissue>
    </source>
</reference>
<evidence type="ECO:0000259" key="6">
    <source>
        <dbReference type="PROSITE" id="PS50104"/>
    </source>
</evidence>
<feature type="region of interest" description="Disordered" evidence="5">
    <location>
        <begin position="1"/>
        <end position="25"/>
    </location>
</feature>
<keyword evidence="3" id="KW-0520">NAD</keyword>
<sequence>MEAPASISGIGEAGSSGNQKPMQMPETVEGCDHEVFLSFRGPDTRTGITDHLYCRLKEAGVRTYCDNEELRIGEEIGPDLLGAIEQSKISIPIFSKGYASSKWCLNELAHMVDCRRNGQIIIPLFYYVEPSKVRYQTGGYGEALLVHKDKKRVDNATIRKWRAALKEVGGLKG</sequence>
<evidence type="ECO:0000313" key="8">
    <source>
        <dbReference type="RefSeq" id="XP_030513860.1"/>
    </source>
</evidence>
<gene>
    <name evidence="8" type="primary">LOC115727733</name>
</gene>
<dbReference type="KEGG" id="rarg:115727733"/>
<dbReference type="OrthoDB" id="1905256at2759"/>
<dbReference type="SMART" id="SM00255">
    <property type="entry name" value="TIR"/>
    <property type="match status" value="1"/>
</dbReference>
<keyword evidence="7" id="KW-1185">Reference proteome</keyword>
<evidence type="ECO:0000256" key="2">
    <source>
        <dbReference type="ARBA" id="ARBA00022801"/>
    </source>
</evidence>
<dbReference type="InterPro" id="IPR000157">
    <property type="entry name" value="TIR_dom"/>
</dbReference>
<dbReference type="EC" id="3.2.2.6" evidence="1"/>
<evidence type="ECO:0000256" key="3">
    <source>
        <dbReference type="ARBA" id="ARBA00023027"/>
    </source>
</evidence>
<dbReference type="Proteomes" id="UP000827889">
    <property type="component" value="Chromosome 4"/>
</dbReference>
<proteinExistence type="predicted"/>